<dbReference type="InterPro" id="IPR031876">
    <property type="entry name" value="DUF4760"/>
</dbReference>
<organism evidence="1">
    <name type="scientific">marine sediment metagenome</name>
    <dbReference type="NCBI Taxonomy" id="412755"/>
    <lineage>
        <taxon>unclassified sequences</taxon>
        <taxon>metagenomes</taxon>
        <taxon>ecological metagenomes</taxon>
    </lineage>
</organism>
<reference evidence="1" key="1">
    <citation type="journal article" date="2014" name="Front. Microbiol.">
        <title>High frequency of phylogenetically diverse reductive dehalogenase-homologous genes in deep subseafloor sedimentary metagenomes.</title>
        <authorList>
            <person name="Kawai M."/>
            <person name="Futagami T."/>
            <person name="Toyoda A."/>
            <person name="Takaki Y."/>
            <person name="Nishi S."/>
            <person name="Hori S."/>
            <person name="Arai W."/>
            <person name="Tsubouchi T."/>
            <person name="Morono Y."/>
            <person name="Uchiyama I."/>
            <person name="Ito T."/>
            <person name="Fujiyama A."/>
            <person name="Inagaki F."/>
            <person name="Takami H."/>
        </authorList>
    </citation>
    <scope>NUCLEOTIDE SEQUENCE</scope>
    <source>
        <strain evidence="1">Expedition CK06-06</strain>
    </source>
</reference>
<name>X1S5X1_9ZZZZ</name>
<comment type="caution">
    <text evidence="1">The sequence shown here is derived from an EMBL/GenBank/DDBJ whole genome shotgun (WGS) entry which is preliminary data.</text>
</comment>
<sequence>MRNARNGELIGVLVNKELLSEDLIFDLYGSMLWEKVEPIIYGMRKEINMPRLFENYEVCAKKYPLWAEKNPPKV</sequence>
<dbReference type="EMBL" id="BARW01001734">
    <property type="protein sequence ID" value="GAI63209.1"/>
    <property type="molecule type" value="Genomic_DNA"/>
</dbReference>
<gene>
    <name evidence="1" type="ORF">S12H4_05302</name>
</gene>
<dbReference type="Pfam" id="PF15956">
    <property type="entry name" value="DUF4760"/>
    <property type="match status" value="1"/>
</dbReference>
<protein>
    <submittedName>
        <fullName evidence="1">Uncharacterized protein</fullName>
    </submittedName>
</protein>
<dbReference type="AlphaFoldDB" id="X1S5X1"/>
<accession>X1S5X1</accession>
<proteinExistence type="predicted"/>
<evidence type="ECO:0000313" key="1">
    <source>
        <dbReference type="EMBL" id="GAI63209.1"/>
    </source>
</evidence>